<proteinExistence type="predicted"/>
<dbReference type="AlphaFoldDB" id="A0A0E9PGY9"/>
<protein>
    <submittedName>
        <fullName evidence="1">Uncharacterized protein</fullName>
    </submittedName>
</protein>
<accession>A0A0E9PGY9</accession>
<evidence type="ECO:0000313" key="1">
    <source>
        <dbReference type="EMBL" id="JAH03325.1"/>
    </source>
</evidence>
<name>A0A0E9PGY9_ANGAN</name>
<reference evidence="1" key="2">
    <citation type="journal article" date="2015" name="Fish Shellfish Immunol.">
        <title>Early steps in the European eel (Anguilla anguilla)-Vibrio vulnificus interaction in the gills: Role of the RtxA13 toxin.</title>
        <authorList>
            <person name="Callol A."/>
            <person name="Pajuelo D."/>
            <person name="Ebbesson L."/>
            <person name="Teles M."/>
            <person name="MacKenzie S."/>
            <person name="Amaro C."/>
        </authorList>
    </citation>
    <scope>NUCLEOTIDE SEQUENCE</scope>
</reference>
<reference evidence="1" key="1">
    <citation type="submission" date="2014-11" db="EMBL/GenBank/DDBJ databases">
        <authorList>
            <person name="Amaro Gonzalez C."/>
        </authorList>
    </citation>
    <scope>NUCLEOTIDE SEQUENCE</scope>
</reference>
<sequence>MFHGIVEGIVLLRELKRYTESDVDLSFLTSVSRTMAQALW</sequence>
<dbReference type="EMBL" id="GBXM01105252">
    <property type="protein sequence ID" value="JAH03325.1"/>
    <property type="molecule type" value="Transcribed_RNA"/>
</dbReference>
<organism evidence="1">
    <name type="scientific">Anguilla anguilla</name>
    <name type="common">European freshwater eel</name>
    <name type="synonym">Muraena anguilla</name>
    <dbReference type="NCBI Taxonomy" id="7936"/>
    <lineage>
        <taxon>Eukaryota</taxon>
        <taxon>Metazoa</taxon>
        <taxon>Chordata</taxon>
        <taxon>Craniata</taxon>
        <taxon>Vertebrata</taxon>
        <taxon>Euteleostomi</taxon>
        <taxon>Actinopterygii</taxon>
        <taxon>Neopterygii</taxon>
        <taxon>Teleostei</taxon>
        <taxon>Anguilliformes</taxon>
        <taxon>Anguillidae</taxon>
        <taxon>Anguilla</taxon>
    </lineage>
</organism>